<dbReference type="GO" id="GO:0046872">
    <property type="term" value="F:metal ion binding"/>
    <property type="evidence" value="ECO:0007669"/>
    <property type="project" value="InterPro"/>
</dbReference>
<dbReference type="SUPFAM" id="SSF55008">
    <property type="entry name" value="HMA, heavy metal-associated domain"/>
    <property type="match status" value="1"/>
</dbReference>
<feature type="domain" description="HMA" evidence="1">
    <location>
        <begin position="3"/>
        <end position="70"/>
    </location>
</feature>
<sequence length="72" mass="7777">MSRTLEFRVTGMHCGSCGMLIDDAVEELDGVTSSTTDARAERTVVELDDVSPIDDEDIIAAIEEAGYRAVRA</sequence>
<reference evidence="2 3" key="1">
    <citation type="journal article" date="2012" name="J. Bacteriol.">
        <title>Genome Sequence of Blastococcus saxobsidens DD2, a Stone-Inhabiting Bacterium.</title>
        <authorList>
            <person name="Chouaia B."/>
            <person name="Crotti E."/>
            <person name="Brusetti L."/>
            <person name="Daffonchio D."/>
            <person name="Essoussi I."/>
            <person name="Nouioui I."/>
            <person name="Sbissi I."/>
            <person name="Ghodhbane-Gtari F."/>
            <person name="Gtari M."/>
            <person name="Vacherie B."/>
            <person name="Barbe V."/>
            <person name="Medigue C."/>
            <person name="Gury J."/>
            <person name="Pujic P."/>
            <person name="Normand P."/>
        </authorList>
    </citation>
    <scope>NUCLEOTIDE SEQUENCE [LARGE SCALE GENOMIC DNA]</scope>
    <source>
        <strain evidence="2 3">DD2</strain>
    </source>
</reference>
<dbReference type="Pfam" id="PF00403">
    <property type="entry name" value="HMA"/>
    <property type="match status" value="1"/>
</dbReference>
<dbReference type="AlphaFoldDB" id="H6RQ43"/>
<dbReference type="KEGG" id="bsd:BLASA_1896"/>
<dbReference type="CDD" id="cd00371">
    <property type="entry name" value="HMA"/>
    <property type="match status" value="1"/>
</dbReference>
<dbReference type="RefSeq" id="WP_014375695.1">
    <property type="nucleotide sequence ID" value="NC_016943.1"/>
</dbReference>
<dbReference type="Gene3D" id="3.30.70.100">
    <property type="match status" value="1"/>
</dbReference>
<evidence type="ECO:0000313" key="3">
    <source>
        <dbReference type="Proteomes" id="UP000007517"/>
    </source>
</evidence>
<name>H6RQ43_BLASD</name>
<dbReference type="PROSITE" id="PS50846">
    <property type="entry name" value="HMA_2"/>
    <property type="match status" value="1"/>
</dbReference>
<protein>
    <submittedName>
        <fullName evidence="2">Heavy metal transport/detoxification protein</fullName>
    </submittedName>
</protein>
<dbReference type="EMBL" id="FO117623">
    <property type="protein sequence ID" value="CCG02812.1"/>
    <property type="molecule type" value="Genomic_DNA"/>
</dbReference>
<gene>
    <name evidence="2" type="ordered locus">BLASA_1896</name>
</gene>
<dbReference type="HOGENOM" id="CLU_134973_10_4_11"/>
<dbReference type="STRING" id="1146883.BLASA_1896"/>
<dbReference type="InterPro" id="IPR036163">
    <property type="entry name" value="HMA_dom_sf"/>
</dbReference>
<evidence type="ECO:0000259" key="1">
    <source>
        <dbReference type="PROSITE" id="PS50846"/>
    </source>
</evidence>
<reference evidence="3" key="2">
    <citation type="submission" date="2012-02" db="EMBL/GenBank/DDBJ databases">
        <title>Complete genome sequence of Blastococcus saxobsidens strain DD2.</title>
        <authorList>
            <person name="Genoscope."/>
        </authorList>
    </citation>
    <scope>NUCLEOTIDE SEQUENCE [LARGE SCALE GENOMIC DNA]</scope>
    <source>
        <strain evidence="3">DD2</strain>
    </source>
</reference>
<evidence type="ECO:0000313" key="2">
    <source>
        <dbReference type="EMBL" id="CCG02812.1"/>
    </source>
</evidence>
<keyword evidence="3" id="KW-1185">Reference proteome</keyword>
<dbReference type="OrthoDB" id="9813965at2"/>
<dbReference type="InterPro" id="IPR006121">
    <property type="entry name" value="HMA_dom"/>
</dbReference>
<dbReference type="Proteomes" id="UP000007517">
    <property type="component" value="Chromosome"/>
</dbReference>
<accession>H6RQ43</accession>
<proteinExistence type="predicted"/>
<dbReference type="eggNOG" id="COG2608">
    <property type="taxonomic scope" value="Bacteria"/>
</dbReference>
<organism evidence="2 3">
    <name type="scientific">Blastococcus saxobsidens (strain DD2)</name>
    <dbReference type="NCBI Taxonomy" id="1146883"/>
    <lineage>
        <taxon>Bacteria</taxon>
        <taxon>Bacillati</taxon>
        <taxon>Actinomycetota</taxon>
        <taxon>Actinomycetes</taxon>
        <taxon>Geodermatophilales</taxon>
        <taxon>Geodermatophilaceae</taxon>
        <taxon>Blastococcus</taxon>
    </lineage>
</organism>